<dbReference type="SMART" id="SM00382">
    <property type="entry name" value="AAA"/>
    <property type="match status" value="1"/>
</dbReference>
<reference evidence="9 10" key="1">
    <citation type="journal article" date="2020" name="New Microbes New Infect">
        <title>Sellimonas caecigallum sp. nov., description and genome sequence of a new member of the Sellimonas genus isolated from the cecum of feral chicken.</title>
        <authorList>
            <person name="Wongkuna S."/>
            <person name="Ghimire S."/>
            <person name="Antony L."/>
            <person name="Chankhamhaengdecha S."/>
            <person name="Janvilisri T."/>
            <person name="Scaria J."/>
        </authorList>
    </citation>
    <scope>NUCLEOTIDE SEQUENCE [LARGE SCALE GENOMIC DNA]</scope>
    <source>
        <strain evidence="9 10">SW451</strain>
    </source>
</reference>
<evidence type="ECO:0000256" key="3">
    <source>
        <dbReference type="ARBA" id="ARBA00022448"/>
    </source>
</evidence>
<dbReference type="PANTHER" id="PTHR43297:SF2">
    <property type="entry name" value="DIPEPTIDE TRANSPORT ATP-BINDING PROTEIN DPPD"/>
    <property type="match status" value="1"/>
</dbReference>
<dbReference type="EMBL" id="VIRV01000011">
    <property type="protein sequence ID" value="MBY0759126.1"/>
    <property type="molecule type" value="Genomic_DNA"/>
</dbReference>
<organism evidence="9 10">
    <name type="scientific">Sellimonas caecigallum</name>
    <dbReference type="NCBI Taxonomy" id="2592333"/>
    <lineage>
        <taxon>Bacteria</taxon>
        <taxon>Bacillati</taxon>
        <taxon>Bacillota</taxon>
        <taxon>Clostridia</taxon>
        <taxon>Lachnospirales</taxon>
        <taxon>Lachnospiraceae</taxon>
        <taxon>Sellimonas</taxon>
    </lineage>
</organism>
<keyword evidence="3" id="KW-0813">Transport</keyword>
<dbReference type="InterPro" id="IPR003439">
    <property type="entry name" value="ABC_transporter-like_ATP-bd"/>
</dbReference>
<dbReference type="SUPFAM" id="SSF52540">
    <property type="entry name" value="P-loop containing nucleoside triphosphate hydrolases"/>
    <property type="match status" value="1"/>
</dbReference>
<keyword evidence="6 9" id="KW-0067">ATP-binding</keyword>
<dbReference type="GO" id="GO:0005524">
    <property type="term" value="F:ATP binding"/>
    <property type="evidence" value="ECO:0007669"/>
    <property type="project" value="UniProtKB-KW"/>
</dbReference>
<dbReference type="InterPro" id="IPR013563">
    <property type="entry name" value="Oligopep_ABC_C"/>
</dbReference>
<keyword evidence="4" id="KW-1003">Cell membrane</keyword>
<feature type="domain" description="ABC transporter" evidence="8">
    <location>
        <begin position="8"/>
        <end position="260"/>
    </location>
</feature>
<evidence type="ECO:0000313" key="9">
    <source>
        <dbReference type="EMBL" id="MBY0759126.1"/>
    </source>
</evidence>
<comment type="similarity">
    <text evidence="2">Belongs to the ABC transporter superfamily.</text>
</comment>
<dbReference type="InterPro" id="IPR027417">
    <property type="entry name" value="P-loop_NTPase"/>
</dbReference>
<proteinExistence type="inferred from homology"/>
<sequence>MSSEKPLLTVKNLAFSFQTYAGEVQAVRGVSFQLEKGETLGIVGESGCGKSVTAKSIVRLNPEEPSGKVKHGEILFDGKNIVELTEKEMQKIRAREIRMIFQDPMTSLNPTMTVGKQIEEGILKSGVTSKDEAKKIAIEALEMAGIPSPEERYRQFPHEFSGGMRQRAMIALAMAVNPKLLIADEPTTALDVTTQAQILNLIKKIQKQYDTAIVMITHDLGVVSNIADKIAVMYAGKVVEYGEAEDIFEYASHPYTWGIMQSIPPEDISNKEPLKPILGTPPDLLNPPKGCAFAARCPYAMKVCRCYDAPGFGVEGNEHKVWCWLYDERAKQMQATVNPITGQEVR</sequence>
<dbReference type="Proteomes" id="UP000779049">
    <property type="component" value="Unassembled WGS sequence"/>
</dbReference>
<evidence type="ECO:0000259" key="8">
    <source>
        <dbReference type="PROSITE" id="PS50893"/>
    </source>
</evidence>
<keyword evidence="7" id="KW-0472">Membrane</keyword>
<dbReference type="Pfam" id="PF08352">
    <property type="entry name" value="oligo_HPY"/>
    <property type="match status" value="1"/>
</dbReference>
<name>A0ABS7L7Q1_9FIRM</name>
<comment type="subcellular location">
    <subcellularLocation>
        <location evidence="1">Cell membrane</location>
        <topology evidence="1">Peripheral membrane protein</topology>
    </subcellularLocation>
</comment>
<gene>
    <name evidence="9" type="ORF">FLB61_08510</name>
</gene>
<dbReference type="CDD" id="cd03257">
    <property type="entry name" value="ABC_NikE_OppD_transporters"/>
    <property type="match status" value="1"/>
</dbReference>
<protein>
    <submittedName>
        <fullName evidence="9">ABC transporter ATP-binding protein</fullName>
    </submittedName>
</protein>
<dbReference type="InterPro" id="IPR017871">
    <property type="entry name" value="ABC_transporter-like_CS"/>
</dbReference>
<evidence type="ECO:0000256" key="4">
    <source>
        <dbReference type="ARBA" id="ARBA00022475"/>
    </source>
</evidence>
<dbReference type="PROSITE" id="PS00211">
    <property type="entry name" value="ABC_TRANSPORTER_1"/>
    <property type="match status" value="1"/>
</dbReference>
<dbReference type="NCBIfam" id="TIGR01727">
    <property type="entry name" value="oligo_HPY"/>
    <property type="match status" value="1"/>
</dbReference>
<evidence type="ECO:0000256" key="1">
    <source>
        <dbReference type="ARBA" id="ARBA00004202"/>
    </source>
</evidence>
<evidence type="ECO:0000313" key="10">
    <source>
        <dbReference type="Proteomes" id="UP000779049"/>
    </source>
</evidence>
<evidence type="ECO:0000256" key="5">
    <source>
        <dbReference type="ARBA" id="ARBA00022741"/>
    </source>
</evidence>
<dbReference type="PANTHER" id="PTHR43297">
    <property type="entry name" value="OLIGOPEPTIDE TRANSPORT ATP-BINDING PROTEIN APPD"/>
    <property type="match status" value="1"/>
</dbReference>
<accession>A0ABS7L7Q1</accession>
<dbReference type="PROSITE" id="PS50893">
    <property type="entry name" value="ABC_TRANSPORTER_2"/>
    <property type="match status" value="1"/>
</dbReference>
<evidence type="ECO:0000256" key="7">
    <source>
        <dbReference type="ARBA" id="ARBA00023136"/>
    </source>
</evidence>
<dbReference type="InterPro" id="IPR050388">
    <property type="entry name" value="ABC_Ni/Peptide_Import"/>
</dbReference>
<dbReference type="Pfam" id="PF00005">
    <property type="entry name" value="ABC_tran"/>
    <property type="match status" value="1"/>
</dbReference>
<dbReference type="Gene3D" id="3.40.50.300">
    <property type="entry name" value="P-loop containing nucleotide triphosphate hydrolases"/>
    <property type="match status" value="1"/>
</dbReference>
<keyword evidence="5" id="KW-0547">Nucleotide-binding</keyword>
<dbReference type="InterPro" id="IPR003593">
    <property type="entry name" value="AAA+_ATPase"/>
</dbReference>
<keyword evidence="10" id="KW-1185">Reference proteome</keyword>
<dbReference type="RefSeq" id="WP_221919891.1">
    <property type="nucleotide sequence ID" value="NZ_CP173660.1"/>
</dbReference>
<evidence type="ECO:0000256" key="2">
    <source>
        <dbReference type="ARBA" id="ARBA00005417"/>
    </source>
</evidence>
<evidence type="ECO:0000256" key="6">
    <source>
        <dbReference type="ARBA" id="ARBA00022840"/>
    </source>
</evidence>
<comment type="caution">
    <text evidence="9">The sequence shown here is derived from an EMBL/GenBank/DDBJ whole genome shotgun (WGS) entry which is preliminary data.</text>
</comment>